<keyword evidence="11" id="KW-0378">Hydrolase</keyword>
<dbReference type="EC" id="7.1.3.1" evidence="9"/>
<evidence type="ECO:0000256" key="7">
    <source>
        <dbReference type="ARBA" id="ARBA00023065"/>
    </source>
</evidence>
<comment type="subcellular location">
    <subcellularLocation>
        <location evidence="9">Cell membrane</location>
        <topology evidence="9">Multi-pass membrane protein</topology>
    </subcellularLocation>
    <subcellularLocation>
        <location evidence="1">Endomembrane system</location>
        <topology evidence="1">Multi-pass membrane protein</topology>
    </subcellularLocation>
</comment>
<feature type="transmembrane region" description="Helical" evidence="9">
    <location>
        <begin position="593"/>
        <end position="616"/>
    </location>
</feature>
<evidence type="ECO:0000256" key="9">
    <source>
        <dbReference type="HAMAP-Rule" id="MF_01129"/>
    </source>
</evidence>
<comment type="caution">
    <text evidence="11">The sequence shown here is derived from an EMBL/GenBank/DDBJ whole genome shotgun (WGS) entry which is preliminary data.</text>
</comment>
<dbReference type="Proteomes" id="UP000052052">
    <property type="component" value="Unassembled WGS sequence"/>
</dbReference>
<dbReference type="Pfam" id="PF03030">
    <property type="entry name" value="H_PPase"/>
    <property type="match status" value="1"/>
</dbReference>
<feature type="transmembrane region" description="Helical" evidence="9">
    <location>
        <begin position="159"/>
        <end position="177"/>
    </location>
</feature>
<keyword evidence="9" id="KW-0375">Hydrogen ion transport</keyword>
<dbReference type="Pfam" id="PF00691">
    <property type="entry name" value="OmpA"/>
    <property type="match status" value="1"/>
</dbReference>
<dbReference type="PIRSF" id="PIRSF001265">
    <property type="entry name" value="H+-PPase"/>
    <property type="match status" value="1"/>
</dbReference>
<dbReference type="NCBIfam" id="NF001951">
    <property type="entry name" value="PRK00733.1-2"/>
    <property type="match status" value="1"/>
</dbReference>
<dbReference type="PRINTS" id="PR01021">
    <property type="entry name" value="OMPADOMAIN"/>
</dbReference>
<comment type="caution">
    <text evidence="9">Lacks conserved residue(s) required for the propagation of feature annotation.</text>
</comment>
<feature type="transmembrane region" description="Helical" evidence="9">
    <location>
        <begin position="322"/>
        <end position="341"/>
    </location>
</feature>
<feature type="transmembrane region" description="Helical" evidence="9">
    <location>
        <begin position="81"/>
        <end position="102"/>
    </location>
</feature>
<dbReference type="OrthoDB" id="9808652at2"/>
<feature type="site" description="Determinant of potassium independence" evidence="9">
    <location>
        <position position="457"/>
    </location>
</feature>
<dbReference type="PROSITE" id="PS51123">
    <property type="entry name" value="OMPA_2"/>
    <property type="match status" value="1"/>
</dbReference>
<gene>
    <name evidence="9 11" type="primary">hppA</name>
    <name evidence="11" type="ORF">ABB29_07075</name>
</gene>
<evidence type="ECO:0000313" key="12">
    <source>
        <dbReference type="Proteomes" id="UP000052052"/>
    </source>
</evidence>
<evidence type="ECO:0000259" key="10">
    <source>
        <dbReference type="PROSITE" id="PS51123"/>
    </source>
</evidence>
<dbReference type="GO" id="GO:0012505">
    <property type="term" value="C:endomembrane system"/>
    <property type="evidence" value="ECO:0007669"/>
    <property type="project" value="UniProtKB-SubCell"/>
</dbReference>
<keyword evidence="8 9" id="KW-0472">Membrane</keyword>
<dbReference type="PANTHER" id="PTHR31998">
    <property type="entry name" value="K(+)-INSENSITIVE PYROPHOSPHATE-ENERGIZED PROTON PUMP"/>
    <property type="match status" value="1"/>
</dbReference>
<feature type="transmembrane region" description="Helical" evidence="9">
    <location>
        <begin position="462"/>
        <end position="480"/>
    </location>
</feature>
<evidence type="ECO:0000256" key="2">
    <source>
        <dbReference type="ARBA" id="ARBA00022448"/>
    </source>
</evidence>
<dbReference type="SUPFAM" id="SSF103088">
    <property type="entry name" value="OmpA-like"/>
    <property type="match status" value="1"/>
</dbReference>
<evidence type="ECO:0000256" key="4">
    <source>
        <dbReference type="ARBA" id="ARBA00022842"/>
    </source>
</evidence>
<dbReference type="InterPro" id="IPR006665">
    <property type="entry name" value="OmpA-like"/>
</dbReference>
<keyword evidence="7 9" id="KW-0406">Ion transport</keyword>
<sequence length="806" mass="82833">MLEQYGLALALACAAIAIIYGIFSARWILRQPAGNARMQEIAAAVQEGAKAYLNRQYTTIAIAGAVLFVLVGIFLNWPTAIGFLLGAVLSGAAGYIGMNVSVRANVRTAEAARKGMGAAMDVAFRGGAITGMLVVGLGLLGVAGYYLLLGRFGIQGEPALHALVGLAFGSSLISIFARLGGGIFTKGADVGADLVGKVEAGIPEDDPRNPAVIADNVGDNVGDCAGMAADLFETYAVTVIATMLLGGLMMADVGRNAVLYPLVLGGVSIIASIIGALFVKVKEGGSIMGALYKGVVVSAVLAAIAFYPITTQLMADSSYGPLPLYGCALIGLALTGVIVWITEYYTGTQYKPVQHVAAASTTGHGTNIIAGLGISMKSTAWPVIAVCIAIWGSYALGGLYGIAIAATAMLSMAGMIVALDAYGPITDNAGGIAEMAELPPEIRNITDPLDAVGNTTKAVTKGYAIGSAALAALVLFADYTHNLQTAHPGTVFTFDLSNHMVIIGLLIGGLIPYLFGAMAMEAVGRAAGSVVEEVRRQFREIPGIMAGTGKPDYSKAVDLLTKSAIKEMILPSLLPVVVPVIVGLLLGPQALGGLLIGTIVTGLFVAISMTTGGGAWDNAKKYIEDGHHGGKGSEAHKAAVTGDTVGDPYKDTAGPAINPLIKIINIVALLLVPVLPVNGWLGGDGVVSASAVSAAHAPASTVDDRLAKVYFDVGSAVVPADASTRLSAVLGRLHTDPASRASVSGFHDRSGDAAFNQELSKQRAQAIAQWLLVNGVSEDRIALEKPVETTGDGDPMEARRVEVQVR</sequence>
<feature type="transmembrane region" description="Helical" evidence="9">
    <location>
        <begin position="6"/>
        <end position="29"/>
    </location>
</feature>
<feature type="domain" description="OmpA-like" evidence="10">
    <location>
        <begin position="698"/>
        <end position="806"/>
    </location>
</feature>
<accession>A0A0R0CJG1</accession>
<feature type="transmembrane region" description="Helical" evidence="9">
    <location>
        <begin position="122"/>
        <end position="147"/>
    </location>
</feature>
<dbReference type="InterPro" id="IPR036737">
    <property type="entry name" value="OmpA-like_sf"/>
</dbReference>
<dbReference type="GO" id="GO:0004427">
    <property type="term" value="F:inorganic diphosphate phosphatase activity"/>
    <property type="evidence" value="ECO:0007669"/>
    <property type="project" value="UniProtKB-UniRule"/>
</dbReference>
<protein>
    <recommendedName>
        <fullName evidence="9">K(+)-insensitive pyrophosphate-energized proton pump</fullName>
        <ecNumber evidence="9">7.1.3.1</ecNumber>
    </recommendedName>
    <alternativeName>
        <fullName evidence="9">Membrane-bound proton-translocating pyrophosphatase</fullName>
    </alternativeName>
    <alternativeName>
        <fullName evidence="9">Pyrophosphate-energized inorganic pyrophosphatase</fullName>
        <shortName evidence="9">H(+)-PPase</shortName>
    </alternativeName>
</protein>
<dbReference type="GO" id="GO:0005886">
    <property type="term" value="C:plasma membrane"/>
    <property type="evidence" value="ECO:0007669"/>
    <property type="project" value="UniProtKB-SubCell"/>
</dbReference>
<comment type="catalytic activity">
    <reaction evidence="9">
        <text>diphosphate + H2O + H(+)(in) = 2 phosphate + 2 H(+)(out)</text>
        <dbReference type="Rhea" id="RHEA:13973"/>
        <dbReference type="ChEBI" id="CHEBI:15377"/>
        <dbReference type="ChEBI" id="CHEBI:15378"/>
        <dbReference type="ChEBI" id="CHEBI:33019"/>
        <dbReference type="ChEBI" id="CHEBI:43474"/>
        <dbReference type="EC" id="7.1.3.1"/>
    </reaction>
</comment>
<dbReference type="PATRIC" id="fig|344882.3.peg.2758"/>
<feature type="transmembrane region" description="Helical" evidence="9">
    <location>
        <begin position="379"/>
        <end position="396"/>
    </location>
</feature>
<evidence type="ECO:0000256" key="5">
    <source>
        <dbReference type="ARBA" id="ARBA00022967"/>
    </source>
</evidence>
<feature type="transmembrane region" description="Helical" evidence="9">
    <location>
        <begin position="257"/>
        <end position="279"/>
    </location>
</feature>
<dbReference type="GO" id="GO:0000287">
    <property type="term" value="F:magnesium ion binding"/>
    <property type="evidence" value="ECO:0007669"/>
    <property type="project" value="UniProtKB-UniRule"/>
</dbReference>
<dbReference type="InterPro" id="IPR004131">
    <property type="entry name" value="PPase-energised_H-pump"/>
</dbReference>
<keyword evidence="6 9" id="KW-1133">Transmembrane helix</keyword>
<comment type="function">
    <text evidence="9">Proton pump that utilizes the energy of pyrophosphate hydrolysis as the driving force for proton movement across the membrane. Generates a proton motive force.</text>
</comment>
<keyword evidence="5 9" id="KW-1278">Translocase</keyword>
<keyword evidence="2 9" id="KW-0813">Transport</keyword>
<keyword evidence="4 9" id="KW-0460">Magnesium</keyword>
<evidence type="ECO:0000256" key="1">
    <source>
        <dbReference type="ARBA" id="ARBA00004127"/>
    </source>
</evidence>
<evidence type="ECO:0000313" key="11">
    <source>
        <dbReference type="EMBL" id="KRG69999.1"/>
    </source>
</evidence>
<dbReference type="Gene3D" id="3.30.1330.60">
    <property type="entry name" value="OmpA-like domain"/>
    <property type="match status" value="1"/>
</dbReference>
<reference evidence="11 12" key="1">
    <citation type="submission" date="2015-05" db="EMBL/GenBank/DDBJ databases">
        <title>Genome sequencing and analysis of members of genus Stenotrophomonas.</title>
        <authorList>
            <person name="Patil P.P."/>
            <person name="Midha S."/>
            <person name="Patil P.B."/>
        </authorList>
    </citation>
    <scope>NUCLEOTIDE SEQUENCE [LARGE SCALE GENOMIC DNA]</scope>
    <source>
        <strain evidence="11 12">DSM 21858</strain>
    </source>
</reference>
<dbReference type="InterPro" id="IPR006664">
    <property type="entry name" value="OMP_bac"/>
</dbReference>
<keyword evidence="12" id="KW-1185">Reference proteome</keyword>
<comment type="cofactor">
    <cofactor evidence="9">
        <name>Mg(2+)</name>
        <dbReference type="ChEBI" id="CHEBI:18420"/>
    </cofactor>
</comment>
<keyword evidence="3 9" id="KW-0812">Transmembrane</keyword>
<name>A0A0R0CJG1_9GAMM</name>
<feature type="transmembrane region" description="Helical" evidence="9">
    <location>
        <begin position="568"/>
        <end position="587"/>
    </location>
</feature>
<dbReference type="NCBIfam" id="NF001960">
    <property type="entry name" value="PRK00733.3-5"/>
    <property type="match status" value="1"/>
</dbReference>
<dbReference type="GO" id="GO:0009678">
    <property type="term" value="F:diphosphate hydrolysis-driven proton transmembrane transporter activity"/>
    <property type="evidence" value="ECO:0007669"/>
    <property type="project" value="UniProtKB-UniRule"/>
</dbReference>
<evidence type="ECO:0000256" key="3">
    <source>
        <dbReference type="ARBA" id="ARBA00022692"/>
    </source>
</evidence>
<feature type="transmembrane region" description="Helical" evidence="9">
    <location>
        <begin position="291"/>
        <end position="310"/>
    </location>
</feature>
<dbReference type="EMBL" id="LDJL01000007">
    <property type="protein sequence ID" value="KRG69999.1"/>
    <property type="molecule type" value="Genomic_DNA"/>
</dbReference>
<dbReference type="CDD" id="cd07185">
    <property type="entry name" value="OmpA_C-like"/>
    <property type="match status" value="1"/>
</dbReference>
<proteinExistence type="inferred from homology"/>
<feature type="transmembrane region" description="Helical" evidence="9">
    <location>
        <begin position="500"/>
        <end position="519"/>
    </location>
</feature>
<feature type="transmembrane region" description="Helical" evidence="9">
    <location>
        <begin position="234"/>
        <end position="251"/>
    </location>
</feature>
<dbReference type="NCBIfam" id="NF001953">
    <property type="entry name" value="PRK00733.2-1"/>
    <property type="match status" value="1"/>
</dbReference>
<keyword evidence="9" id="KW-1003">Cell membrane</keyword>
<feature type="transmembrane region" description="Helical" evidence="9">
    <location>
        <begin position="402"/>
        <end position="422"/>
    </location>
</feature>
<comment type="subunit">
    <text evidence="9">Homodimer.</text>
</comment>
<dbReference type="HAMAP" id="MF_01129">
    <property type="entry name" value="PPase_energized_pump"/>
    <property type="match status" value="1"/>
</dbReference>
<evidence type="ECO:0000256" key="8">
    <source>
        <dbReference type="ARBA" id="ARBA00023136"/>
    </source>
</evidence>
<dbReference type="STRING" id="344882.ABB29_07075"/>
<dbReference type="AlphaFoldDB" id="A0A0R0CJG1"/>
<feature type="transmembrane region" description="Helical" evidence="9">
    <location>
        <begin position="57"/>
        <end position="75"/>
    </location>
</feature>
<organism evidence="11 12">
    <name type="scientific">Pseudoxanthomonas dokdonensis</name>
    <dbReference type="NCBI Taxonomy" id="344882"/>
    <lineage>
        <taxon>Bacteria</taxon>
        <taxon>Pseudomonadati</taxon>
        <taxon>Pseudomonadota</taxon>
        <taxon>Gammaproteobacteria</taxon>
        <taxon>Lysobacterales</taxon>
        <taxon>Lysobacteraceae</taxon>
        <taxon>Pseudoxanthomonas</taxon>
    </lineage>
</organism>
<comment type="similarity">
    <text evidence="9">Belongs to the H(+)-translocating pyrophosphatase (TC 3.A.10) family. K(+)-insensitive subfamily.</text>
</comment>
<dbReference type="NCBIfam" id="TIGR01104">
    <property type="entry name" value="V_PPase"/>
    <property type="match status" value="1"/>
</dbReference>
<evidence type="ECO:0000256" key="6">
    <source>
        <dbReference type="ARBA" id="ARBA00022989"/>
    </source>
</evidence>